<gene>
    <name evidence="2" type="ORF">MVEN_02345300</name>
</gene>
<keyword evidence="3" id="KW-1185">Reference proteome</keyword>
<feature type="chain" id="PRO_5034031152" evidence="1">
    <location>
        <begin position="21"/>
        <end position="359"/>
    </location>
</feature>
<feature type="signal peptide" evidence="1">
    <location>
        <begin position="1"/>
        <end position="20"/>
    </location>
</feature>
<protein>
    <submittedName>
        <fullName evidence="2">Uncharacterized protein</fullName>
    </submittedName>
</protein>
<evidence type="ECO:0000313" key="2">
    <source>
        <dbReference type="EMBL" id="KAF7333882.1"/>
    </source>
</evidence>
<dbReference type="AlphaFoldDB" id="A0A8H7CFB8"/>
<sequence length="359" mass="38360">MPSSARLLALAALVISSARAIVPPGQQGAFNQSITQLSGGPDDRRYTDLAIEGSTYLPYTLVPNSTYNIDACLAWAATIDGCVADIVTVNLVFVNLYYEFNNYLLDFVFSEESNLKCAAYADIHTAAEKTNFGGQASYPQAGSYMFSSVARSHAQCSIWASPSSISMMWTRARNFAMAAESTLSVVDAPTSTSWRALVDGIPTTTILLLSESTADNTGQGDLVVTFSRGYKPTSASPHRMRPGSAPLPAAAIRTRRSFFPTYAYTGNSVGLLGAAFGDDFCWARSLPLRHPRPRPASHLEASANVDITWNGATVGTFSGFSDWQFCRQPSPGTGSDQLAFVGSPAPAGAFIDNCLVHQA</sequence>
<dbReference type="Proteomes" id="UP000620124">
    <property type="component" value="Unassembled WGS sequence"/>
</dbReference>
<organism evidence="2 3">
    <name type="scientific">Mycena venus</name>
    <dbReference type="NCBI Taxonomy" id="2733690"/>
    <lineage>
        <taxon>Eukaryota</taxon>
        <taxon>Fungi</taxon>
        <taxon>Dikarya</taxon>
        <taxon>Basidiomycota</taxon>
        <taxon>Agaricomycotina</taxon>
        <taxon>Agaricomycetes</taxon>
        <taxon>Agaricomycetidae</taxon>
        <taxon>Agaricales</taxon>
        <taxon>Marasmiineae</taxon>
        <taxon>Mycenaceae</taxon>
        <taxon>Mycena</taxon>
    </lineage>
</organism>
<dbReference type="OrthoDB" id="271448at2759"/>
<reference evidence="2" key="1">
    <citation type="submission" date="2020-05" db="EMBL/GenBank/DDBJ databases">
        <title>Mycena genomes resolve the evolution of fungal bioluminescence.</title>
        <authorList>
            <person name="Tsai I.J."/>
        </authorList>
    </citation>
    <scope>NUCLEOTIDE SEQUENCE</scope>
    <source>
        <strain evidence="2">CCC161011</strain>
    </source>
</reference>
<keyword evidence="1" id="KW-0732">Signal</keyword>
<name>A0A8H7CFB8_9AGAR</name>
<comment type="caution">
    <text evidence="2">The sequence shown here is derived from an EMBL/GenBank/DDBJ whole genome shotgun (WGS) entry which is preliminary data.</text>
</comment>
<accession>A0A8H7CFB8</accession>
<evidence type="ECO:0000256" key="1">
    <source>
        <dbReference type="SAM" id="SignalP"/>
    </source>
</evidence>
<proteinExistence type="predicted"/>
<evidence type="ECO:0000313" key="3">
    <source>
        <dbReference type="Proteomes" id="UP000620124"/>
    </source>
</evidence>
<dbReference type="EMBL" id="JACAZI010000028">
    <property type="protein sequence ID" value="KAF7333882.1"/>
    <property type="molecule type" value="Genomic_DNA"/>
</dbReference>